<dbReference type="EMBL" id="JABFUD020000004">
    <property type="protein sequence ID" value="KAI5081507.1"/>
    <property type="molecule type" value="Genomic_DNA"/>
</dbReference>
<organism evidence="1 2">
    <name type="scientific">Adiantum capillus-veneris</name>
    <name type="common">Maidenhair fern</name>
    <dbReference type="NCBI Taxonomy" id="13818"/>
    <lineage>
        <taxon>Eukaryota</taxon>
        <taxon>Viridiplantae</taxon>
        <taxon>Streptophyta</taxon>
        <taxon>Embryophyta</taxon>
        <taxon>Tracheophyta</taxon>
        <taxon>Polypodiopsida</taxon>
        <taxon>Polypodiidae</taxon>
        <taxon>Polypodiales</taxon>
        <taxon>Pteridineae</taxon>
        <taxon>Pteridaceae</taxon>
        <taxon>Vittarioideae</taxon>
        <taxon>Adiantum</taxon>
    </lineage>
</organism>
<evidence type="ECO:0000313" key="1">
    <source>
        <dbReference type="EMBL" id="KAI5081507.1"/>
    </source>
</evidence>
<accession>A0A9D4V9Q3</accession>
<keyword evidence="2" id="KW-1185">Reference proteome</keyword>
<dbReference type="Proteomes" id="UP000886520">
    <property type="component" value="Chromosome 4"/>
</dbReference>
<comment type="caution">
    <text evidence="1">The sequence shown here is derived from an EMBL/GenBank/DDBJ whole genome shotgun (WGS) entry which is preliminary data.</text>
</comment>
<protein>
    <submittedName>
        <fullName evidence="1">Uncharacterized protein</fullName>
    </submittedName>
</protein>
<sequence length="126" mass="14756">MSLELYCWLYWLFHSLLHITKNIVFRSATQEGIAHIAFVVRTCLFMKVNSTTCLFMKVNSTPMFLVKVRFSVDLHYWSMGHSQEAFLVRRTGVSGWYASVNCVRILYSGFFLEQKEVRVQIFSKLA</sequence>
<dbReference type="AlphaFoldDB" id="A0A9D4V9Q3"/>
<name>A0A9D4V9Q3_ADICA</name>
<reference evidence="1" key="1">
    <citation type="submission" date="2021-01" db="EMBL/GenBank/DDBJ databases">
        <title>Adiantum capillus-veneris genome.</title>
        <authorList>
            <person name="Fang Y."/>
            <person name="Liao Q."/>
        </authorList>
    </citation>
    <scope>NUCLEOTIDE SEQUENCE</scope>
    <source>
        <strain evidence="1">H3</strain>
        <tissue evidence="1">Leaf</tissue>
    </source>
</reference>
<evidence type="ECO:0000313" key="2">
    <source>
        <dbReference type="Proteomes" id="UP000886520"/>
    </source>
</evidence>
<gene>
    <name evidence="1" type="ORF">GOP47_0004690</name>
</gene>
<proteinExistence type="predicted"/>